<dbReference type="Proteomes" id="UP000178176">
    <property type="component" value="Unassembled WGS sequence"/>
</dbReference>
<sequence>MTENDNVQKAANCAEQGLFLTLVPVGIVEAPAETVLLFAGQVVLHIIRPDMFPEPTFTTFHAAYLFTMTCRNMYVARYLPHLIINKILSHSIFQPPA</sequence>
<name>A0A1F4YEX8_9BACT</name>
<reference evidence="1 2" key="1">
    <citation type="journal article" date="2016" name="Nat. Commun.">
        <title>Thousands of microbial genomes shed light on interconnected biogeochemical processes in an aquifer system.</title>
        <authorList>
            <person name="Anantharaman K."/>
            <person name="Brown C.T."/>
            <person name="Hug L.A."/>
            <person name="Sharon I."/>
            <person name="Castelle C.J."/>
            <person name="Probst A.J."/>
            <person name="Thomas B.C."/>
            <person name="Singh A."/>
            <person name="Wilkins M.J."/>
            <person name="Karaoz U."/>
            <person name="Brodie E.L."/>
            <person name="Williams K.H."/>
            <person name="Hubbard S.S."/>
            <person name="Banfield J.F."/>
        </authorList>
    </citation>
    <scope>NUCLEOTIDE SEQUENCE [LARGE SCALE GENOMIC DNA]</scope>
</reference>
<dbReference type="AlphaFoldDB" id="A0A1F4YEX8"/>
<accession>A0A1F4YEX8</accession>
<evidence type="ECO:0000313" key="2">
    <source>
        <dbReference type="Proteomes" id="UP000178176"/>
    </source>
</evidence>
<comment type="caution">
    <text evidence="1">The sequence shown here is derived from an EMBL/GenBank/DDBJ whole genome shotgun (WGS) entry which is preliminary data.</text>
</comment>
<dbReference type="EMBL" id="MEXH01000015">
    <property type="protein sequence ID" value="OGC92444.1"/>
    <property type="molecule type" value="Genomic_DNA"/>
</dbReference>
<protein>
    <submittedName>
        <fullName evidence="1">Uncharacterized protein</fullName>
    </submittedName>
</protein>
<gene>
    <name evidence="1" type="ORF">A2876_04075</name>
</gene>
<proteinExistence type="predicted"/>
<organism evidence="1 2">
    <name type="scientific">Candidatus Amesbacteria bacterium RIFCSPHIGHO2_01_FULL_48_32b</name>
    <dbReference type="NCBI Taxonomy" id="1797253"/>
    <lineage>
        <taxon>Bacteria</taxon>
        <taxon>Candidatus Amesiibacteriota</taxon>
    </lineage>
</organism>
<evidence type="ECO:0000313" key="1">
    <source>
        <dbReference type="EMBL" id="OGC92444.1"/>
    </source>
</evidence>